<sequence length="65" mass="7550">MSHDTFRLRLATLKYGIRRQSIISFKLFKTIHVMRENIGFRLPGVEGWNAAQTTDDPRQPYGLEA</sequence>
<comment type="caution">
    <text evidence="1">The sequence shown here is derived from an EMBL/GenBank/DDBJ whole genome shotgun (WGS) entry which is preliminary data.</text>
</comment>
<dbReference type="AlphaFoldDB" id="A0A0W0G6H8"/>
<dbReference type="Proteomes" id="UP000054988">
    <property type="component" value="Unassembled WGS sequence"/>
</dbReference>
<proteinExistence type="predicted"/>
<organism evidence="1 2">
    <name type="scientific">Moniliophthora roreri</name>
    <name type="common">Frosty pod rot fungus</name>
    <name type="synonym">Monilia roreri</name>
    <dbReference type="NCBI Taxonomy" id="221103"/>
    <lineage>
        <taxon>Eukaryota</taxon>
        <taxon>Fungi</taxon>
        <taxon>Dikarya</taxon>
        <taxon>Basidiomycota</taxon>
        <taxon>Agaricomycotina</taxon>
        <taxon>Agaricomycetes</taxon>
        <taxon>Agaricomycetidae</taxon>
        <taxon>Agaricales</taxon>
        <taxon>Marasmiineae</taxon>
        <taxon>Marasmiaceae</taxon>
        <taxon>Moniliophthora</taxon>
    </lineage>
</organism>
<accession>A0A0W0G6H8</accession>
<reference evidence="1 2" key="1">
    <citation type="submission" date="2015-12" db="EMBL/GenBank/DDBJ databases">
        <title>Draft genome sequence of Moniliophthora roreri, the causal agent of frosty pod rot of cacao.</title>
        <authorList>
            <person name="Aime M.C."/>
            <person name="Diaz-Valderrama J.R."/>
            <person name="Kijpornyongpan T."/>
            <person name="Phillips-Mora W."/>
        </authorList>
    </citation>
    <scope>NUCLEOTIDE SEQUENCE [LARGE SCALE GENOMIC DNA]</scope>
    <source>
        <strain evidence="1 2">MCA 2952</strain>
    </source>
</reference>
<name>A0A0W0G6H8_MONRR</name>
<evidence type="ECO:0000313" key="1">
    <source>
        <dbReference type="EMBL" id="KTB44170.1"/>
    </source>
</evidence>
<evidence type="ECO:0000313" key="2">
    <source>
        <dbReference type="Proteomes" id="UP000054988"/>
    </source>
</evidence>
<dbReference type="EMBL" id="LATX01000981">
    <property type="protein sequence ID" value="KTB44170.1"/>
    <property type="molecule type" value="Genomic_DNA"/>
</dbReference>
<protein>
    <submittedName>
        <fullName evidence="1">Uncharacterized protein</fullName>
    </submittedName>
</protein>
<gene>
    <name evidence="1" type="ORF">WG66_3253</name>
</gene>